<dbReference type="Proteomes" id="UP000466607">
    <property type="component" value="Chromosome"/>
</dbReference>
<protein>
    <submittedName>
        <fullName evidence="5">Beta-lactamase</fullName>
    </submittedName>
</protein>
<keyword evidence="3" id="KW-0812">Transmembrane</keyword>
<evidence type="ECO:0000313" key="5">
    <source>
        <dbReference type="EMBL" id="BBY16991.1"/>
    </source>
</evidence>
<reference evidence="5 6" key="1">
    <citation type="journal article" date="2019" name="Emerg. Microbes Infect.">
        <title>Comprehensive subspecies identification of 175 nontuberculous mycobacteria species based on 7547 genomic profiles.</title>
        <authorList>
            <person name="Matsumoto Y."/>
            <person name="Kinjo T."/>
            <person name="Motooka D."/>
            <person name="Nabeya D."/>
            <person name="Jung N."/>
            <person name="Uechi K."/>
            <person name="Horii T."/>
            <person name="Iida T."/>
            <person name="Fujita J."/>
            <person name="Nakamura S."/>
        </authorList>
    </citation>
    <scope>NUCLEOTIDE SEQUENCE [LARGE SCALE GENOMIC DNA]</scope>
    <source>
        <strain evidence="5 6">JCM 17423</strain>
    </source>
</reference>
<organism evidence="5 6">
    <name type="scientific">Mycolicibacterium litorale</name>
    <dbReference type="NCBI Taxonomy" id="758802"/>
    <lineage>
        <taxon>Bacteria</taxon>
        <taxon>Bacillati</taxon>
        <taxon>Actinomycetota</taxon>
        <taxon>Actinomycetes</taxon>
        <taxon>Mycobacteriales</taxon>
        <taxon>Mycobacteriaceae</taxon>
        <taxon>Mycolicibacterium</taxon>
    </lineage>
</organism>
<evidence type="ECO:0000256" key="1">
    <source>
        <dbReference type="ARBA" id="ARBA00022801"/>
    </source>
</evidence>
<feature type="region of interest" description="Disordered" evidence="2">
    <location>
        <begin position="60"/>
        <end position="82"/>
    </location>
</feature>
<sequence length="542" mass="57606">MLMADRSPEHDGDPVAISSLASVPVRRLRVRKAVALTCILLLAAVVSACGAAQTPVGAGVPTTPGPSAAAPQRAKAAPVSPPPPAVTADFAAISALIGDAITAHRLPGAVVQIGHGGRVVFRQAYGLRKLAGEPGLDGSAAPAEPMTEDTIFDLASLTKCLATAVAVMQLYEQGRVGLDDAVQEYLPGFNPTGDPQRAKVTVRMLLTHFSGEAPDVNLDDPWGLSRADKTEGVHRALTAPLQSPPGEVYRYSDINFILLGALIEDVTGEPEDVYAERNVFAPLGMSDTRYLPAAKACGPHTMRGTALRWARPRREAMPIRCPAGTWSVDLLARIAPTAHDDEGRRDPRTNPDWDQLLRGAVHDGTTRRMGGVAGHAGVFSTAHDVGIFAQALLDRLANRPSDFPLRRRTLEMMTAPQQPGHTAQQIRAADDTAAQAEKETPNLRHPLLAPNYPAIRGQNLRGFGWDIDTAHSQPRGMVFPVGSFGHTGFTGTSVWIDPGSDSYVVLLANAIHPRGNWPISTLRGEVATAAARALGLYGDAPR</sequence>
<keyword evidence="6" id="KW-1185">Reference proteome</keyword>
<dbReference type="GO" id="GO:0016787">
    <property type="term" value="F:hydrolase activity"/>
    <property type="evidence" value="ECO:0007669"/>
    <property type="project" value="UniProtKB-KW"/>
</dbReference>
<dbReference type="SUPFAM" id="SSF56601">
    <property type="entry name" value="beta-lactamase/transpeptidase-like"/>
    <property type="match status" value="1"/>
</dbReference>
<dbReference type="PANTHER" id="PTHR43283">
    <property type="entry name" value="BETA-LACTAMASE-RELATED"/>
    <property type="match status" value="1"/>
</dbReference>
<accession>A0AAD1ILJ3</accession>
<keyword evidence="3" id="KW-0472">Membrane</keyword>
<feature type="domain" description="Beta-lactamase-related" evidence="4">
    <location>
        <begin position="95"/>
        <end position="513"/>
    </location>
</feature>
<keyword evidence="1" id="KW-0378">Hydrolase</keyword>
<gene>
    <name evidence="5" type="ORF">MLIT_25830</name>
</gene>
<dbReference type="EMBL" id="AP022586">
    <property type="protein sequence ID" value="BBY16991.1"/>
    <property type="molecule type" value="Genomic_DNA"/>
</dbReference>
<dbReference type="PANTHER" id="PTHR43283:SF11">
    <property type="entry name" value="BETA-LACTAMASE-RELATED DOMAIN-CONTAINING PROTEIN"/>
    <property type="match status" value="1"/>
</dbReference>
<dbReference type="AlphaFoldDB" id="A0AAD1ILJ3"/>
<dbReference type="InterPro" id="IPR001466">
    <property type="entry name" value="Beta-lactam-related"/>
</dbReference>
<dbReference type="Gene3D" id="3.40.710.10">
    <property type="entry name" value="DD-peptidase/beta-lactamase superfamily"/>
    <property type="match status" value="1"/>
</dbReference>
<dbReference type="Pfam" id="PF00144">
    <property type="entry name" value="Beta-lactamase"/>
    <property type="match status" value="1"/>
</dbReference>
<evidence type="ECO:0000259" key="4">
    <source>
        <dbReference type="Pfam" id="PF00144"/>
    </source>
</evidence>
<keyword evidence="3" id="KW-1133">Transmembrane helix</keyword>
<proteinExistence type="predicted"/>
<feature type="compositionally biased region" description="Low complexity" evidence="2">
    <location>
        <begin position="60"/>
        <end position="78"/>
    </location>
</feature>
<dbReference type="InterPro" id="IPR050789">
    <property type="entry name" value="Diverse_Enzym_Activities"/>
</dbReference>
<name>A0AAD1ILJ3_9MYCO</name>
<dbReference type="InterPro" id="IPR012338">
    <property type="entry name" value="Beta-lactam/transpept-like"/>
</dbReference>
<evidence type="ECO:0000313" key="6">
    <source>
        <dbReference type="Proteomes" id="UP000466607"/>
    </source>
</evidence>
<evidence type="ECO:0000256" key="3">
    <source>
        <dbReference type="SAM" id="Phobius"/>
    </source>
</evidence>
<feature type="transmembrane region" description="Helical" evidence="3">
    <location>
        <begin position="33"/>
        <end position="53"/>
    </location>
</feature>
<evidence type="ECO:0000256" key="2">
    <source>
        <dbReference type="SAM" id="MobiDB-lite"/>
    </source>
</evidence>